<proteinExistence type="predicted"/>
<dbReference type="Pfam" id="PF19617">
    <property type="entry name" value="DUF6122"/>
    <property type="match status" value="1"/>
</dbReference>
<feature type="transmembrane region" description="Helical" evidence="1">
    <location>
        <begin position="63"/>
        <end position="79"/>
    </location>
</feature>
<dbReference type="RefSeq" id="WP_045079644.1">
    <property type="nucleotide sequence ID" value="NZ_JSVU01000002.1"/>
</dbReference>
<sequence>MLQTLVHYTLHLLVPGLIAYVFFRSQWKKAWLIMLATMLVDLDHLLATPIFDPGRCSINFHPLHTYWAMAGYVVLLFFRKTRIIAVGLLFHMFTDYIDCQWN</sequence>
<dbReference type="EMBL" id="JSVU01000002">
    <property type="protein sequence ID" value="KJJ39470.1"/>
    <property type="molecule type" value="Genomic_DNA"/>
</dbReference>
<name>A0ABR5DL23_9FLAO</name>
<organism evidence="2 3">
    <name type="scientific">Aequorivita vladivostokensis</name>
    <dbReference type="NCBI Taxonomy" id="171194"/>
    <lineage>
        <taxon>Bacteria</taxon>
        <taxon>Pseudomonadati</taxon>
        <taxon>Bacteroidota</taxon>
        <taxon>Flavobacteriia</taxon>
        <taxon>Flavobacteriales</taxon>
        <taxon>Flavobacteriaceae</taxon>
        <taxon>Aequorivita</taxon>
    </lineage>
</organism>
<keyword evidence="3" id="KW-1185">Reference proteome</keyword>
<feature type="transmembrane region" description="Helical" evidence="1">
    <location>
        <begin position="30"/>
        <end position="51"/>
    </location>
</feature>
<evidence type="ECO:0000313" key="2">
    <source>
        <dbReference type="EMBL" id="KJJ39470.1"/>
    </source>
</evidence>
<feature type="transmembrane region" description="Helical" evidence="1">
    <location>
        <begin position="6"/>
        <end position="23"/>
    </location>
</feature>
<evidence type="ECO:0000256" key="1">
    <source>
        <dbReference type="SAM" id="Phobius"/>
    </source>
</evidence>
<dbReference type="InterPro" id="IPR046125">
    <property type="entry name" value="DUF6122"/>
</dbReference>
<keyword evidence="1" id="KW-0812">Transmembrane</keyword>
<reference evidence="2 3" key="1">
    <citation type="submission" date="2014-10" db="EMBL/GenBank/DDBJ databases">
        <title>Genome sequencing of Vitellibacter vladivostokensis KMM 3516.</title>
        <authorList>
            <person name="Thevarajoo S."/>
            <person name="Selvaratnam C."/>
            <person name="Goh K.M."/>
            <person name="Chong C.S."/>
        </authorList>
    </citation>
    <scope>NUCLEOTIDE SEQUENCE [LARGE SCALE GENOMIC DNA]</scope>
    <source>
        <strain evidence="2 3">KMM 3516</strain>
    </source>
</reference>
<keyword evidence="1" id="KW-1133">Transmembrane helix</keyword>
<comment type="caution">
    <text evidence="2">The sequence shown here is derived from an EMBL/GenBank/DDBJ whole genome shotgun (WGS) entry which is preliminary data.</text>
</comment>
<protein>
    <submittedName>
        <fullName evidence="2">Membrane protein</fullName>
    </submittedName>
</protein>
<accession>A0ABR5DL23</accession>
<dbReference type="Proteomes" id="UP000033497">
    <property type="component" value="Unassembled WGS sequence"/>
</dbReference>
<gene>
    <name evidence="2" type="ORF">MB09_04345</name>
</gene>
<keyword evidence="1" id="KW-0472">Membrane</keyword>
<evidence type="ECO:0000313" key="3">
    <source>
        <dbReference type="Proteomes" id="UP000033497"/>
    </source>
</evidence>